<proteinExistence type="predicted"/>
<comment type="subcellular location">
    <subcellularLocation>
        <location evidence="1">Nucleus</location>
    </subcellularLocation>
</comment>
<sequence length="512" mass="57211">MGRKRSAAASQNGKKKSKGVTANDDITIAALKDEAIRNLALGNSKDNKSIAKTPQSERRVDIDRGKEHFGTKSLDSWSAGDQSTTKKIEVGGTLNIEKGGVQVYTRKKKNEDHMKTPMKRKRSADADIVQAYWSSLETTSSRLRARKEAPAFRMVNLDENDNERIVGKRIKVYWSGSRRWFTGRIKGFDDEKRLHRILYEDGDKEELDLKKEQFELEILPTEGFSLRTQTYRGNKKLGALDDGEPTTDILKKESGKVNNAEKVGNSLEPKQETPSKKARKGGRSKSWRKRSNIKKVAKMNVHVLPQVDQVTTDKVSDAETSSEAHSGKKHVEVNKMESYQSDSEKTVTDDSTEVFKVAKRNWTLKRETVSTVTKGRSYNSSNKKESSRGKKPDADMEVDNQHVEFQMKSVDGIINFEEAEKSSNQKERNNTEDVGEVLSEAQATQSGFNAEKKKLCVADGQGTADGNPEILQETPKIDDGETPEDVSKKETNVTGEKAEEAGKAKSKNDAES</sequence>
<dbReference type="EMBL" id="BDDD01006345">
    <property type="protein sequence ID" value="GAV90519.1"/>
    <property type="molecule type" value="Genomic_DNA"/>
</dbReference>
<feature type="compositionally biased region" description="Basic and acidic residues" evidence="5">
    <location>
        <begin position="418"/>
        <end position="431"/>
    </location>
</feature>
<name>A0A1Q3DDM1_CEPFO</name>
<feature type="domain" description="PTM/DIR17-like Tudor" evidence="6">
    <location>
        <begin position="167"/>
        <end position="210"/>
    </location>
</feature>
<keyword evidence="8" id="KW-1185">Reference proteome</keyword>
<feature type="region of interest" description="Disordered" evidence="5">
    <location>
        <begin position="1"/>
        <end position="23"/>
    </location>
</feature>
<feature type="region of interest" description="Disordered" evidence="5">
    <location>
        <begin position="414"/>
        <end position="512"/>
    </location>
</feature>
<feature type="compositionally biased region" description="Basic and acidic residues" evidence="5">
    <location>
        <begin position="45"/>
        <end position="70"/>
    </location>
</feature>
<dbReference type="PANTHER" id="PTHR12663:SF24">
    <property type="entry name" value="TUDOR DOMAIN-CONTAINING PROTEIN"/>
    <property type="match status" value="1"/>
</dbReference>
<feature type="region of interest" description="Disordered" evidence="5">
    <location>
        <begin position="236"/>
        <end position="292"/>
    </location>
</feature>
<keyword evidence="2" id="KW-0227">DNA damage</keyword>
<evidence type="ECO:0000259" key="6">
    <source>
        <dbReference type="Pfam" id="PF21743"/>
    </source>
</evidence>
<dbReference type="GO" id="GO:0005634">
    <property type="term" value="C:nucleus"/>
    <property type="evidence" value="ECO:0007669"/>
    <property type="project" value="UniProtKB-SubCell"/>
</dbReference>
<evidence type="ECO:0000256" key="1">
    <source>
        <dbReference type="ARBA" id="ARBA00004123"/>
    </source>
</evidence>
<reference evidence="8" key="1">
    <citation type="submission" date="2016-04" db="EMBL/GenBank/DDBJ databases">
        <title>Cephalotus genome sequencing.</title>
        <authorList>
            <person name="Fukushima K."/>
            <person name="Hasebe M."/>
            <person name="Fang X."/>
        </authorList>
    </citation>
    <scope>NUCLEOTIDE SEQUENCE [LARGE SCALE GENOMIC DNA]</scope>
    <source>
        <strain evidence="8">cv. St1</strain>
    </source>
</reference>
<dbReference type="PANTHER" id="PTHR12663">
    <property type="entry name" value="ANDROGEN INDUCED INHIBITOR OF PROLIFERATION AS3 / PDS5-RELATED"/>
    <property type="match status" value="1"/>
</dbReference>
<dbReference type="STRING" id="3775.A0A1Q3DDM1"/>
<feature type="compositionally biased region" description="Basic and acidic residues" evidence="5">
    <location>
        <begin position="382"/>
        <end position="398"/>
    </location>
</feature>
<feature type="region of interest" description="Disordered" evidence="5">
    <location>
        <begin position="311"/>
        <end position="350"/>
    </location>
</feature>
<evidence type="ECO:0000256" key="3">
    <source>
        <dbReference type="ARBA" id="ARBA00023204"/>
    </source>
</evidence>
<dbReference type="Gene3D" id="2.30.30.140">
    <property type="match status" value="1"/>
</dbReference>
<feature type="compositionally biased region" description="Polar residues" evidence="5">
    <location>
        <begin position="311"/>
        <end position="324"/>
    </location>
</feature>
<dbReference type="Pfam" id="PF21743">
    <property type="entry name" value="PTM_DIR17_Tudor"/>
    <property type="match status" value="1"/>
</dbReference>
<evidence type="ECO:0000256" key="5">
    <source>
        <dbReference type="SAM" id="MobiDB-lite"/>
    </source>
</evidence>
<feature type="compositionally biased region" description="Basic and acidic residues" evidence="5">
    <location>
        <begin position="325"/>
        <end position="335"/>
    </location>
</feature>
<organism evidence="7 8">
    <name type="scientific">Cephalotus follicularis</name>
    <name type="common">Albany pitcher plant</name>
    <dbReference type="NCBI Taxonomy" id="3775"/>
    <lineage>
        <taxon>Eukaryota</taxon>
        <taxon>Viridiplantae</taxon>
        <taxon>Streptophyta</taxon>
        <taxon>Embryophyta</taxon>
        <taxon>Tracheophyta</taxon>
        <taxon>Spermatophyta</taxon>
        <taxon>Magnoliopsida</taxon>
        <taxon>eudicotyledons</taxon>
        <taxon>Gunneridae</taxon>
        <taxon>Pentapetalae</taxon>
        <taxon>rosids</taxon>
        <taxon>fabids</taxon>
        <taxon>Oxalidales</taxon>
        <taxon>Cephalotaceae</taxon>
        <taxon>Cephalotus</taxon>
    </lineage>
</organism>
<dbReference type="GO" id="GO:0000785">
    <property type="term" value="C:chromatin"/>
    <property type="evidence" value="ECO:0007669"/>
    <property type="project" value="TreeGrafter"/>
</dbReference>
<evidence type="ECO:0000256" key="2">
    <source>
        <dbReference type="ARBA" id="ARBA00022763"/>
    </source>
</evidence>
<evidence type="ECO:0000313" key="7">
    <source>
        <dbReference type="EMBL" id="GAV90519.1"/>
    </source>
</evidence>
<dbReference type="CDD" id="cd20404">
    <property type="entry name" value="Tudor_Agenet_AtEML-like"/>
    <property type="match status" value="1"/>
</dbReference>
<dbReference type="InParanoid" id="A0A1Q3DDM1"/>
<keyword evidence="3" id="KW-0234">DNA repair</keyword>
<feature type="compositionally biased region" description="Basic and acidic residues" evidence="5">
    <location>
        <begin position="475"/>
        <end position="512"/>
    </location>
</feature>
<dbReference type="AlphaFoldDB" id="A0A1Q3DDM1"/>
<gene>
    <name evidence="7" type="ORF">CFOL_v3_33928</name>
</gene>
<accession>A0A1Q3DDM1</accession>
<dbReference type="Proteomes" id="UP000187406">
    <property type="component" value="Unassembled WGS sequence"/>
</dbReference>
<dbReference type="OrthoDB" id="200660at2759"/>
<feature type="compositionally biased region" description="Basic residues" evidence="5">
    <location>
        <begin position="276"/>
        <end position="292"/>
    </location>
</feature>
<dbReference type="GO" id="GO:0007064">
    <property type="term" value="P:mitotic sister chromatid cohesion"/>
    <property type="evidence" value="ECO:0007669"/>
    <property type="project" value="InterPro"/>
</dbReference>
<dbReference type="GO" id="GO:0006281">
    <property type="term" value="P:DNA repair"/>
    <property type="evidence" value="ECO:0007669"/>
    <property type="project" value="UniProtKB-KW"/>
</dbReference>
<protein>
    <recommendedName>
        <fullName evidence="6">PTM/DIR17-like Tudor domain-containing protein</fullName>
    </recommendedName>
</protein>
<dbReference type="InterPro" id="IPR047365">
    <property type="entry name" value="Tudor_AtPTM-like"/>
</dbReference>
<feature type="compositionally biased region" description="Polar residues" evidence="5">
    <location>
        <begin position="369"/>
        <end position="381"/>
    </location>
</feature>
<dbReference type="SUPFAM" id="SSF63748">
    <property type="entry name" value="Tudor/PWWP/MBT"/>
    <property type="match status" value="1"/>
</dbReference>
<feature type="region of interest" description="Disordered" evidence="5">
    <location>
        <begin position="42"/>
        <end position="80"/>
    </location>
</feature>
<comment type="caution">
    <text evidence="7">The sequence shown here is derived from an EMBL/GenBank/DDBJ whole genome shotgun (WGS) entry which is preliminary data.</text>
</comment>
<evidence type="ECO:0000313" key="8">
    <source>
        <dbReference type="Proteomes" id="UP000187406"/>
    </source>
</evidence>
<feature type="region of interest" description="Disordered" evidence="5">
    <location>
        <begin position="367"/>
        <end position="398"/>
    </location>
</feature>
<evidence type="ECO:0000256" key="4">
    <source>
        <dbReference type="ARBA" id="ARBA00023242"/>
    </source>
</evidence>
<dbReference type="InterPro" id="IPR039776">
    <property type="entry name" value="Pds5"/>
</dbReference>
<keyword evidence="4" id="KW-0539">Nucleus</keyword>